<dbReference type="Proteomes" id="UP000235005">
    <property type="component" value="Unassembled WGS sequence"/>
</dbReference>
<evidence type="ECO:0000313" key="1">
    <source>
        <dbReference type="EMBL" id="PLW67793.1"/>
    </source>
</evidence>
<dbReference type="SUPFAM" id="SSF53271">
    <property type="entry name" value="PRTase-like"/>
    <property type="match status" value="1"/>
</dbReference>
<dbReference type="InterPro" id="IPR029057">
    <property type="entry name" value="PRTase-like"/>
</dbReference>
<evidence type="ECO:0000313" key="2">
    <source>
        <dbReference type="Proteomes" id="UP000235005"/>
    </source>
</evidence>
<sequence length="194" mass="20773">MGRRGALRRVSMLIKRTTPVIIPVHAVESNSVNVIPTALAQYIGTAFDLPVNYDILQANRVSHTGSSGYHRLATPPLFAGEVGPGDYLIVDDFVGQGGTLANIRGHIASQGGHVVGLVALTGQRRSATLVVEPQTLQDLRAKHAALEDWWSEVFGYGFALLTESEARYLLNSPDVDTIRASIAEIAREGDGCPG</sequence>
<dbReference type="EMBL" id="PKUS01000023">
    <property type="protein sequence ID" value="PLW67793.1"/>
    <property type="molecule type" value="Genomic_DNA"/>
</dbReference>
<evidence type="ECO:0008006" key="3">
    <source>
        <dbReference type="Google" id="ProtNLM"/>
    </source>
</evidence>
<gene>
    <name evidence="1" type="ORF">C0039_15355</name>
</gene>
<proteinExistence type="predicted"/>
<dbReference type="InterPro" id="IPR000836">
    <property type="entry name" value="PRTase_dom"/>
</dbReference>
<keyword evidence="2" id="KW-1185">Reference proteome</keyword>
<reference evidence="1 2" key="1">
    <citation type="submission" date="2018-01" db="EMBL/GenBank/DDBJ databases">
        <title>The draft genome sequence of Halioglobus lutimaris HF004.</title>
        <authorList>
            <person name="Du Z.-J."/>
            <person name="Shi M.-J."/>
        </authorList>
    </citation>
    <scope>NUCLEOTIDE SEQUENCE [LARGE SCALE GENOMIC DNA]</scope>
    <source>
        <strain evidence="1 2">HF004</strain>
    </source>
</reference>
<dbReference type="AlphaFoldDB" id="A0A2N5WZX2"/>
<protein>
    <recommendedName>
        <fullName evidence="3">Phosphoribosyltransferase domain-containing protein</fullName>
    </recommendedName>
</protein>
<accession>A0A2N5WZX2</accession>
<name>A0A2N5WZX2_9GAMM</name>
<dbReference type="Gene3D" id="3.40.50.2020">
    <property type="match status" value="1"/>
</dbReference>
<organism evidence="1 2">
    <name type="scientific">Pseudohalioglobus lutimaris</name>
    <dbReference type="NCBI Taxonomy" id="1737061"/>
    <lineage>
        <taxon>Bacteria</taxon>
        <taxon>Pseudomonadati</taxon>
        <taxon>Pseudomonadota</taxon>
        <taxon>Gammaproteobacteria</taxon>
        <taxon>Cellvibrionales</taxon>
        <taxon>Halieaceae</taxon>
        <taxon>Pseudohalioglobus</taxon>
    </lineage>
</organism>
<dbReference type="CDD" id="cd06223">
    <property type="entry name" value="PRTases_typeI"/>
    <property type="match status" value="1"/>
</dbReference>
<comment type="caution">
    <text evidence="1">The sequence shown here is derived from an EMBL/GenBank/DDBJ whole genome shotgun (WGS) entry which is preliminary data.</text>
</comment>